<keyword evidence="2" id="KW-0560">Oxidoreductase</keyword>
<dbReference type="Gene3D" id="3.90.180.10">
    <property type="entry name" value="Medium-chain alcohol dehydrogenases, catalytic domain"/>
    <property type="match status" value="1"/>
</dbReference>
<protein>
    <submittedName>
        <fullName evidence="4">Zinc-binding dehydrogenase</fullName>
    </submittedName>
</protein>
<dbReference type="Proteomes" id="UP001164506">
    <property type="component" value="Chromosome"/>
</dbReference>
<evidence type="ECO:0000313" key="5">
    <source>
        <dbReference type="Proteomes" id="UP001164506"/>
    </source>
</evidence>
<dbReference type="Gene3D" id="3.40.50.720">
    <property type="entry name" value="NAD(P)-binding Rossmann-like Domain"/>
    <property type="match status" value="1"/>
</dbReference>
<evidence type="ECO:0000256" key="1">
    <source>
        <dbReference type="ARBA" id="ARBA00022857"/>
    </source>
</evidence>
<dbReference type="SMART" id="SM00829">
    <property type="entry name" value="PKS_ER"/>
    <property type="match status" value="1"/>
</dbReference>
<sequence>MLSVVMEEFGGPEVLRARQVEDPEPGPGQVLVDVAYASVTFVETQVRSGNGPFGRPALPRVPGNGVGGRVVALGPGADPALLGTVVVTTTGGEGGYAERALARADEVVPVPPGLALKDAVALLADGRTALLLFRQAEVKPGEKVLVEAAAGGVGSLLVQLAVHAGARVVGAARGDRKAELVVSLGASYVDYSREAWLRQVRETAGGGDLDVVFDGVGGAIGTAAAGALRPGGRISLYGMASGADATLDEDDLAARGIRTLGLFAAPGPAETHPLIGEALRLAADGVLAPVVGQVFPLAAAAEAHAAIEARATVGKTLLAVGAQEGDTYGTGAAAGATNGDR</sequence>
<dbReference type="SUPFAM" id="SSF50129">
    <property type="entry name" value="GroES-like"/>
    <property type="match status" value="1"/>
</dbReference>
<evidence type="ECO:0000256" key="2">
    <source>
        <dbReference type="ARBA" id="ARBA00023002"/>
    </source>
</evidence>
<accession>A0ABY6QWV5</accession>
<dbReference type="InterPro" id="IPR013149">
    <property type="entry name" value="ADH-like_C"/>
</dbReference>
<proteinExistence type="predicted"/>
<feature type="domain" description="Enoyl reductase (ER)" evidence="3">
    <location>
        <begin position="10"/>
        <end position="318"/>
    </location>
</feature>
<dbReference type="Pfam" id="PF00107">
    <property type="entry name" value="ADH_zinc_N"/>
    <property type="match status" value="1"/>
</dbReference>
<dbReference type="InterPro" id="IPR036291">
    <property type="entry name" value="NAD(P)-bd_dom_sf"/>
</dbReference>
<dbReference type="SUPFAM" id="SSF51735">
    <property type="entry name" value="NAD(P)-binding Rossmann-fold domains"/>
    <property type="match status" value="1"/>
</dbReference>
<dbReference type="InterPro" id="IPR011032">
    <property type="entry name" value="GroES-like_sf"/>
</dbReference>
<dbReference type="InterPro" id="IPR013154">
    <property type="entry name" value="ADH-like_N"/>
</dbReference>
<name>A0ABY6QWV5_9ACTN</name>
<dbReference type="InterPro" id="IPR020843">
    <property type="entry name" value="ER"/>
</dbReference>
<evidence type="ECO:0000259" key="3">
    <source>
        <dbReference type="SMART" id="SM00829"/>
    </source>
</evidence>
<dbReference type="Pfam" id="PF08240">
    <property type="entry name" value="ADH_N"/>
    <property type="match status" value="1"/>
</dbReference>
<organism evidence="4 5">
    <name type="scientific">Streptomyces tanashiensis</name>
    <dbReference type="NCBI Taxonomy" id="67367"/>
    <lineage>
        <taxon>Bacteria</taxon>
        <taxon>Bacillati</taxon>
        <taxon>Actinomycetota</taxon>
        <taxon>Actinomycetes</taxon>
        <taxon>Kitasatosporales</taxon>
        <taxon>Streptomycetaceae</taxon>
        <taxon>Streptomyces</taxon>
    </lineage>
</organism>
<keyword evidence="1" id="KW-0521">NADP</keyword>
<dbReference type="PANTHER" id="PTHR48106">
    <property type="entry name" value="QUINONE OXIDOREDUCTASE PIG3-RELATED"/>
    <property type="match status" value="1"/>
</dbReference>
<dbReference type="EMBL" id="CP084204">
    <property type="protein sequence ID" value="UZX20969.1"/>
    <property type="molecule type" value="Genomic_DNA"/>
</dbReference>
<dbReference type="RefSeq" id="WP_229885626.1">
    <property type="nucleotide sequence ID" value="NZ_BMUH01000018.1"/>
</dbReference>
<reference evidence="4" key="1">
    <citation type="submission" date="2021-09" db="EMBL/GenBank/DDBJ databases">
        <title>Complete genome sequence and metabolic characterization of Streptomyces tanashiensis DSM 731 the producer of antibacterial Kalafungin and diverse secondary metabolites.</title>
        <authorList>
            <person name="Abbasi M.N."/>
            <person name="Anwar M.N."/>
            <person name="Alam K."/>
            <person name="Shoaib M."/>
            <person name="Lin Z."/>
            <person name="Hayat M."/>
            <person name="Ali M.I."/>
            <person name="Malik H.M.T."/>
            <person name="Ahmed I."/>
            <person name="Li A."/>
            <person name="Hailong Wang H."/>
            <person name="Zhang Y."/>
        </authorList>
    </citation>
    <scope>NUCLEOTIDE SEQUENCE</scope>
    <source>
        <strain evidence="4">Kala</strain>
    </source>
</reference>
<evidence type="ECO:0000313" key="4">
    <source>
        <dbReference type="EMBL" id="UZX20969.1"/>
    </source>
</evidence>
<gene>
    <name evidence="4" type="ORF">LDH80_09700</name>
</gene>
<keyword evidence="5" id="KW-1185">Reference proteome</keyword>
<dbReference type="GeneID" id="95599713"/>